<evidence type="ECO:0000313" key="1">
    <source>
        <dbReference type="EMBL" id="RWX48305.1"/>
    </source>
</evidence>
<name>A0A3S3QIH2_9BACT</name>
<dbReference type="EMBL" id="MTKO01000001">
    <property type="protein sequence ID" value="RWX48305.1"/>
    <property type="molecule type" value="Genomic_DNA"/>
</dbReference>
<dbReference type="Proteomes" id="UP000287853">
    <property type="component" value="Unassembled WGS sequence"/>
</dbReference>
<protein>
    <submittedName>
        <fullName evidence="1">Uncharacterized protein</fullName>
    </submittedName>
</protein>
<keyword evidence="2" id="KW-1185">Reference proteome</keyword>
<organism evidence="1 2">
    <name type="scientific">Candidatus Electrothrix aarhusensis</name>
    <dbReference type="NCBI Taxonomy" id="1859131"/>
    <lineage>
        <taxon>Bacteria</taxon>
        <taxon>Pseudomonadati</taxon>
        <taxon>Thermodesulfobacteriota</taxon>
        <taxon>Desulfobulbia</taxon>
        <taxon>Desulfobulbales</taxon>
        <taxon>Desulfobulbaceae</taxon>
        <taxon>Candidatus Electrothrix</taxon>
    </lineage>
</organism>
<comment type="caution">
    <text evidence="1">The sequence shown here is derived from an EMBL/GenBank/DDBJ whole genome shotgun (WGS) entry which is preliminary data.</text>
</comment>
<dbReference type="AlphaFoldDB" id="A0A3S3QIH2"/>
<proteinExistence type="predicted"/>
<evidence type="ECO:0000313" key="2">
    <source>
        <dbReference type="Proteomes" id="UP000287853"/>
    </source>
</evidence>
<gene>
    <name evidence="1" type="ORF">H206_05134</name>
</gene>
<reference evidence="1 2" key="1">
    <citation type="submission" date="2017-01" db="EMBL/GenBank/DDBJ databases">
        <title>The cable genome- insights into the physiology and evolution of filamentous bacteria capable of sulfide oxidation via long distance electron transfer.</title>
        <authorList>
            <person name="Schreiber L."/>
            <person name="Bjerg J.T."/>
            <person name="Boggild A."/>
            <person name="Van De Vossenberg J."/>
            <person name="Meysman F."/>
            <person name="Nielsen L.P."/>
            <person name="Schramm A."/>
            <person name="Kjeldsen K.U."/>
        </authorList>
    </citation>
    <scope>NUCLEOTIDE SEQUENCE [LARGE SCALE GENOMIC DNA]</scope>
    <source>
        <strain evidence="1">MCF</strain>
    </source>
</reference>
<sequence length="40" mass="4579">MSVAWNSPIILLGIQQEISCRYVGRTRFTYNSSEISCKQV</sequence>
<accession>A0A3S3QIH2</accession>